<gene>
    <name evidence="2" type="ORF">CDAR_227291</name>
</gene>
<name>A0AAV4UMJ2_9ARAC</name>
<evidence type="ECO:0000313" key="2">
    <source>
        <dbReference type="EMBL" id="GIY58774.1"/>
    </source>
</evidence>
<keyword evidence="3" id="KW-1185">Reference proteome</keyword>
<accession>A0AAV4UMJ2</accession>
<evidence type="ECO:0000256" key="1">
    <source>
        <dbReference type="SAM" id="Phobius"/>
    </source>
</evidence>
<organism evidence="2 3">
    <name type="scientific">Caerostris darwini</name>
    <dbReference type="NCBI Taxonomy" id="1538125"/>
    <lineage>
        <taxon>Eukaryota</taxon>
        <taxon>Metazoa</taxon>
        <taxon>Ecdysozoa</taxon>
        <taxon>Arthropoda</taxon>
        <taxon>Chelicerata</taxon>
        <taxon>Arachnida</taxon>
        <taxon>Araneae</taxon>
        <taxon>Araneomorphae</taxon>
        <taxon>Entelegynae</taxon>
        <taxon>Araneoidea</taxon>
        <taxon>Araneidae</taxon>
        <taxon>Caerostris</taxon>
    </lineage>
</organism>
<dbReference type="Proteomes" id="UP001054837">
    <property type="component" value="Unassembled WGS sequence"/>
</dbReference>
<keyword evidence="1" id="KW-1133">Transmembrane helix</keyword>
<dbReference type="AlphaFoldDB" id="A0AAV4UMJ2"/>
<keyword evidence="1" id="KW-0812">Transmembrane</keyword>
<reference evidence="2 3" key="1">
    <citation type="submission" date="2021-06" db="EMBL/GenBank/DDBJ databases">
        <title>Caerostris darwini draft genome.</title>
        <authorList>
            <person name="Kono N."/>
            <person name="Arakawa K."/>
        </authorList>
    </citation>
    <scope>NUCLEOTIDE SEQUENCE [LARGE SCALE GENOMIC DNA]</scope>
</reference>
<evidence type="ECO:0000313" key="3">
    <source>
        <dbReference type="Proteomes" id="UP001054837"/>
    </source>
</evidence>
<sequence>MLPIRTGLKDVILLAGIGSRVLTYQGSEFDNTHFGAQCFMMVIPYFSSFLATSLSLAGSLFIGDAYKKLWVEGCLKEGGGGQQYPRLTRTSVVILAGYFTSRIFLYFNV</sequence>
<feature type="transmembrane region" description="Helical" evidence="1">
    <location>
        <begin position="42"/>
        <end position="66"/>
    </location>
</feature>
<protein>
    <submittedName>
        <fullName evidence="2">Uncharacterized protein</fullName>
    </submittedName>
</protein>
<keyword evidence="1" id="KW-0472">Membrane</keyword>
<dbReference type="EMBL" id="BPLQ01011543">
    <property type="protein sequence ID" value="GIY58774.1"/>
    <property type="molecule type" value="Genomic_DNA"/>
</dbReference>
<comment type="caution">
    <text evidence="2">The sequence shown here is derived from an EMBL/GenBank/DDBJ whole genome shotgun (WGS) entry which is preliminary data.</text>
</comment>
<proteinExistence type="predicted"/>